<dbReference type="EMBL" id="CP066831">
    <property type="protein sequence ID" value="QQM45147.1"/>
    <property type="molecule type" value="Genomic_DNA"/>
</dbReference>
<protein>
    <submittedName>
        <fullName evidence="1">Uncharacterized protein</fullName>
    </submittedName>
</protein>
<dbReference type="KEGG" id="slf:JEQ17_40950"/>
<dbReference type="RefSeq" id="WP_200399956.1">
    <property type="nucleotide sequence ID" value="NZ_CP066831.1"/>
</dbReference>
<gene>
    <name evidence="1" type="ORF">JEQ17_40950</name>
</gene>
<dbReference type="AlphaFoldDB" id="A0A7T7RFU5"/>
<evidence type="ECO:0000313" key="2">
    <source>
        <dbReference type="Proteomes" id="UP000595636"/>
    </source>
</evidence>
<reference evidence="1 2" key="1">
    <citation type="submission" date="2020-12" db="EMBL/GenBank/DDBJ databases">
        <title>A novel species.</title>
        <authorList>
            <person name="Li K."/>
        </authorList>
    </citation>
    <scope>NUCLEOTIDE SEQUENCE [LARGE SCALE GENOMIC DNA]</scope>
    <source>
        <strain evidence="1 2">ZYC-3</strain>
    </source>
</reference>
<proteinExistence type="predicted"/>
<organism evidence="1 2">
    <name type="scientific">Streptomyces liliifuscus</name>
    <dbReference type="NCBI Taxonomy" id="2797636"/>
    <lineage>
        <taxon>Bacteria</taxon>
        <taxon>Bacillati</taxon>
        <taxon>Actinomycetota</taxon>
        <taxon>Actinomycetes</taxon>
        <taxon>Kitasatosporales</taxon>
        <taxon>Streptomycetaceae</taxon>
        <taxon>Streptomyces</taxon>
    </lineage>
</organism>
<evidence type="ECO:0000313" key="1">
    <source>
        <dbReference type="EMBL" id="QQM45147.1"/>
    </source>
</evidence>
<sequence>MIYRLRLLWALLTGGLPPCCSGCGRYIVTVAYSSSMSAPVDQPEYRHYPDCPPAEYADRTGRR</sequence>
<dbReference type="Proteomes" id="UP000595636">
    <property type="component" value="Chromosome"/>
</dbReference>
<name>A0A7T7RFU5_9ACTN</name>
<keyword evidence="2" id="KW-1185">Reference proteome</keyword>
<accession>A0A7T7RFU5</accession>